<dbReference type="SUPFAM" id="SSF51735">
    <property type="entry name" value="NAD(P)-binding Rossmann-fold domains"/>
    <property type="match status" value="1"/>
</dbReference>
<dbReference type="STRING" id="1075417.SAMN05421823_111228"/>
<dbReference type="PROSITE" id="PS51318">
    <property type="entry name" value="TAT"/>
    <property type="match status" value="1"/>
</dbReference>
<dbReference type="PANTHER" id="PTHR43818">
    <property type="entry name" value="BCDNA.GH03377"/>
    <property type="match status" value="1"/>
</dbReference>
<feature type="domain" description="Gfo/Idh/MocA-like oxidoreductase bacterial type C-terminal" evidence="3">
    <location>
        <begin position="214"/>
        <end position="269"/>
    </location>
</feature>
<keyword evidence="1" id="KW-0732">Signal</keyword>
<dbReference type="OrthoDB" id="9763611at2"/>
<feature type="signal peptide" evidence="1">
    <location>
        <begin position="1"/>
        <end position="30"/>
    </location>
</feature>
<dbReference type="Gene3D" id="3.30.360.10">
    <property type="entry name" value="Dihydrodipicolinate Reductase, domain 2"/>
    <property type="match status" value="1"/>
</dbReference>
<organism evidence="4 5">
    <name type="scientific">Catalinimonas alkaloidigena</name>
    <dbReference type="NCBI Taxonomy" id="1075417"/>
    <lineage>
        <taxon>Bacteria</taxon>
        <taxon>Pseudomonadati</taxon>
        <taxon>Bacteroidota</taxon>
        <taxon>Cytophagia</taxon>
        <taxon>Cytophagales</taxon>
        <taxon>Catalimonadaceae</taxon>
        <taxon>Catalinimonas</taxon>
    </lineage>
</organism>
<dbReference type="Pfam" id="PF19051">
    <property type="entry name" value="GFO_IDH_MocA_C2"/>
    <property type="match status" value="1"/>
</dbReference>
<evidence type="ECO:0000313" key="4">
    <source>
        <dbReference type="EMBL" id="SDM25263.1"/>
    </source>
</evidence>
<dbReference type="GO" id="GO:0000166">
    <property type="term" value="F:nucleotide binding"/>
    <property type="evidence" value="ECO:0007669"/>
    <property type="project" value="InterPro"/>
</dbReference>
<dbReference type="InterPro" id="IPR050463">
    <property type="entry name" value="Gfo/Idh/MocA_oxidrdct_glycsds"/>
</dbReference>
<feature type="domain" description="Gfo/Idh/MocA-like oxidoreductase N-terminal" evidence="2">
    <location>
        <begin position="52"/>
        <end position="171"/>
    </location>
</feature>
<dbReference type="InterPro" id="IPR006311">
    <property type="entry name" value="TAT_signal"/>
</dbReference>
<sequence length="475" mass="53057">MSKPTSSRRSFLKKLGGTTALVASAPLAFAEGFPQLLKRPAHHAGVAANDRIRLGCIGMGLMGFGDVATALQVPGIEFVAACDLYDGHLQHAKELYGKDIFTTRDFRELLNRKDIDAVIIATTDHWHDHISVAAMEAGKHVYCEKPMVHHIDEGQKVIDTQKKTGKVFQVGSQRVSSIIFEKAKELYESGIIGELNMVEAAYDRHSALGAWQYSIPTDASPQTVDWDRYLGDAPKVPYDPKRFFRWRNYRDYGTGMAGDLFVHLISGLHMVTGSLGPTRIYSSGGLNYWKDGRDVPDLLVGIHDYPKTDVHPAFQLTLRCNFADGSGGGELTRLVGSEGEIQIGWGNLTVRRDKLPKAPGYGGWDIYNVFTDAQKKAFVEDYHKKYPSQRAEVMPPDEERYEAPKGYDERLDHFVNFFEGVRNGKKIVEDATFGLRAAGPALASNMSYFEQRVIHWDPERMQVLKGDKGDMRPGK</sequence>
<reference evidence="4 5" key="1">
    <citation type="submission" date="2016-10" db="EMBL/GenBank/DDBJ databases">
        <authorList>
            <person name="de Groot N.N."/>
        </authorList>
    </citation>
    <scope>NUCLEOTIDE SEQUENCE [LARGE SCALE GENOMIC DNA]</scope>
    <source>
        <strain evidence="4 5">DSM 25186</strain>
    </source>
</reference>
<dbReference type="InterPro" id="IPR000683">
    <property type="entry name" value="Gfo/Idh/MocA-like_OxRdtase_N"/>
</dbReference>
<dbReference type="Proteomes" id="UP000198510">
    <property type="component" value="Unassembled WGS sequence"/>
</dbReference>
<evidence type="ECO:0000259" key="3">
    <source>
        <dbReference type="Pfam" id="PF19051"/>
    </source>
</evidence>
<dbReference type="SUPFAM" id="SSF55347">
    <property type="entry name" value="Glyceraldehyde-3-phosphate dehydrogenase-like, C-terminal domain"/>
    <property type="match status" value="1"/>
</dbReference>
<evidence type="ECO:0000259" key="2">
    <source>
        <dbReference type="Pfam" id="PF01408"/>
    </source>
</evidence>
<dbReference type="InterPro" id="IPR043906">
    <property type="entry name" value="Gfo/Idh/MocA_OxRdtase_bact_C"/>
</dbReference>
<dbReference type="AlphaFoldDB" id="A0A1G9RQ01"/>
<dbReference type="EMBL" id="FNFO01000011">
    <property type="protein sequence ID" value="SDM25263.1"/>
    <property type="molecule type" value="Genomic_DNA"/>
</dbReference>
<dbReference type="PANTHER" id="PTHR43818:SF5">
    <property type="entry name" value="OXIDOREDUCTASE FAMILY PROTEIN"/>
    <property type="match status" value="1"/>
</dbReference>
<protein>
    <submittedName>
        <fullName evidence="4">Predicted dehydrogenase</fullName>
    </submittedName>
</protein>
<accession>A0A1G9RQ01</accession>
<evidence type="ECO:0000256" key="1">
    <source>
        <dbReference type="SAM" id="SignalP"/>
    </source>
</evidence>
<keyword evidence="5" id="KW-1185">Reference proteome</keyword>
<dbReference type="Pfam" id="PF01408">
    <property type="entry name" value="GFO_IDH_MocA"/>
    <property type="match status" value="1"/>
</dbReference>
<evidence type="ECO:0000313" key="5">
    <source>
        <dbReference type="Proteomes" id="UP000198510"/>
    </source>
</evidence>
<dbReference type="Gene3D" id="3.40.50.720">
    <property type="entry name" value="NAD(P)-binding Rossmann-like Domain"/>
    <property type="match status" value="1"/>
</dbReference>
<name>A0A1G9RQ01_9BACT</name>
<dbReference type="InterPro" id="IPR036291">
    <property type="entry name" value="NAD(P)-bd_dom_sf"/>
</dbReference>
<proteinExistence type="predicted"/>
<feature type="chain" id="PRO_5011764621" evidence="1">
    <location>
        <begin position="31"/>
        <end position="475"/>
    </location>
</feature>
<gene>
    <name evidence="4" type="ORF">SAMN05421823_111228</name>
</gene>
<dbReference type="RefSeq" id="WP_089686887.1">
    <property type="nucleotide sequence ID" value="NZ_FNFO01000011.1"/>
</dbReference>